<organism evidence="6 7">
    <name type="scientific">Podospora australis</name>
    <dbReference type="NCBI Taxonomy" id="1536484"/>
    <lineage>
        <taxon>Eukaryota</taxon>
        <taxon>Fungi</taxon>
        <taxon>Dikarya</taxon>
        <taxon>Ascomycota</taxon>
        <taxon>Pezizomycotina</taxon>
        <taxon>Sordariomycetes</taxon>
        <taxon>Sordariomycetidae</taxon>
        <taxon>Sordariales</taxon>
        <taxon>Podosporaceae</taxon>
        <taxon>Podospora</taxon>
    </lineage>
</organism>
<dbReference type="InterPro" id="IPR002293">
    <property type="entry name" value="AA/rel_permease1"/>
</dbReference>
<evidence type="ECO:0000313" key="7">
    <source>
        <dbReference type="Proteomes" id="UP001302126"/>
    </source>
</evidence>
<comment type="subcellular location">
    <subcellularLocation>
        <location evidence="1">Membrane</location>
        <topology evidence="1">Multi-pass membrane protein</topology>
    </subcellularLocation>
</comment>
<feature type="transmembrane region" description="Helical" evidence="5">
    <location>
        <begin position="51"/>
        <end position="69"/>
    </location>
</feature>
<feature type="transmembrane region" description="Helical" evidence="5">
    <location>
        <begin position="160"/>
        <end position="180"/>
    </location>
</feature>
<keyword evidence="3 5" id="KW-1133">Transmembrane helix</keyword>
<keyword evidence="4 5" id="KW-0472">Membrane</keyword>
<dbReference type="EMBL" id="MU864682">
    <property type="protein sequence ID" value="KAK4182320.1"/>
    <property type="molecule type" value="Genomic_DNA"/>
</dbReference>
<feature type="non-terminal residue" evidence="6">
    <location>
        <position position="1"/>
    </location>
</feature>
<dbReference type="PANTHER" id="PTHR11785:SF353">
    <property type="entry name" value="METHIONINE TRANSPORTER (EUROFUNG)"/>
    <property type="match status" value="1"/>
</dbReference>
<evidence type="ECO:0000256" key="3">
    <source>
        <dbReference type="ARBA" id="ARBA00022989"/>
    </source>
</evidence>
<feature type="transmembrane region" description="Helical" evidence="5">
    <location>
        <begin position="211"/>
        <end position="231"/>
    </location>
</feature>
<evidence type="ECO:0000313" key="6">
    <source>
        <dbReference type="EMBL" id="KAK4182320.1"/>
    </source>
</evidence>
<gene>
    <name evidence="6" type="ORF">QBC35DRAFT_396184</name>
</gene>
<dbReference type="Proteomes" id="UP001302126">
    <property type="component" value="Unassembled WGS sequence"/>
</dbReference>
<evidence type="ECO:0000256" key="1">
    <source>
        <dbReference type="ARBA" id="ARBA00004141"/>
    </source>
</evidence>
<reference evidence="6" key="2">
    <citation type="submission" date="2023-05" db="EMBL/GenBank/DDBJ databases">
        <authorList>
            <consortium name="Lawrence Berkeley National Laboratory"/>
            <person name="Steindorff A."/>
            <person name="Hensen N."/>
            <person name="Bonometti L."/>
            <person name="Westerberg I."/>
            <person name="Brannstrom I.O."/>
            <person name="Guillou S."/>
            <person name="Cros-Aarteil S."/>
            <person name="Calhoun S."/>
            <person name="Haridas S."/>
            <person name="Kuo A."/>
            <person name="Mondo S."/>
            <person name="Pangilinan J."/>
            <person name="Riley R."/>
            <person name="Labutti K."/>
            <person name="Andreopoulos B."/>
            <person name="Lipzen A."/>
            <person name="Chen C."/>
            <person name="Yanf M."/>
            <person name="Daum C."/>
            <person name="Ng V."/>
            <person name="Clum A."/>
            <person name="Ohm R."/>
            <person name="Martin F."/>
            <person name="Silar P."/>
            <person name="Natvig D."/>
            <person name="Lalanne C."/>
            <person name="Gautier V."/>
            <person name="Ament-Velasquez S.L."/>
            <person name="Kruys A."/>
            <person name="Hutchinson M.I."/>
            <person name="Powell A.J."/>
            <person name="Barry K."/>
            <person name="Miller A.N."/>
            <person name="Grigoriev I.V."/>
            <person name="Debuchy R."/>
            <person name="Gladieux P."/>
            <person name="Thoren M.H."/>
            <person name="Johannesson H."/>
        </authorList>
    </citation>
    <scope>NUCLEOTIDE SEQUENCE</scope>
    <source>
        <strain evidence="6">PSN309</strain>
    </source>
</reference>
<dbReference type="PANTHER" id="PTHR11785">
    <property type="entry name" value="AMINO ACID TRANSPORTER"/>
    <property type="match status" value="1"/>
</dbReference>
<dbReference type="AlphaFoldDB" id="A0AAN7ADS9"/>
<accession>A0AAN7ADS9</accession>
<comment type="caution">
    <text evidence="6">The sequence shown here is derived from an EMBL/GenBank/DDBJ whole genome shotgun (WGS) entry which is preliminary data.</text>
</comment>
<name>A0AAN7ADS9_9PEZI</name>
<dbReference type="Pfam" id="PF13520">
    <property type="entry name" value="AA_permease_2"/>
    <property type="match status" value="1"/>
</dbReference>
<dbReference type="InterPro" id="IPR050598">
    <property type="entry name" value="AminoAcid_Transporter"/>
</dbReference>
<keyword evidence="2 5" id="KW-0812">Transmembrane</keyword>
<evidence type="ECO:0000256" key="2">
    <source>
        <dbReference type="ARBA" id="ARBA00022692"/>
    </source>
</evidence>
<evidence type="ECO:0000256" key="5">
    <source>
        <dbReference type="SAM" id="Phobius"/>
    </source>
</evidence>
<proteinExistence type="predicted"/>
<reference evidence="6" key="1">
    <citation type="journal article" date="2023" name="Mol. Phylogenet. Evol.">
        <title>Genome-scale phylogeny and comparative genomics of the fungal order Sordariales.</title>
        <authorList>
            <person name="Hensen N."/>
            <person name="Bonometti L."/>
            <person name="Westerberg I."/>
            <person name="Brannstrom I.O."/>
            <person name="Guillou S."/>
            <person name="Cros-Aarteil S."/>
            <person name="Calhoun S."/>
            <person name="Haridas S."/>
            <person name="Kuo A."/>
            <person name="Mondo S."/>
            <person name="Pangilinan J."/>
            <person name="Riley R."/>
            <person name="LaButti K."/>
            <person name="Andreopoulos B."/>
            <person name="Lipzen A."/>
            <person name="Chen C."/>
            <person name="Yan M."/>
            <person name="Daum C."/>
            <person name="Ng V."/>
            <person name="Clum A."/>
            <person name="Steindorff A."/>
            <person name="Ohm R.A."/>
            <person name="Martin F."/>
            <person name="Silar P."/>
            <person name="Natvig D.O."/>
            <person name="Lalanne C."/>
            <person name="Gautier V."/>
            <person name="Ament-Velasquez S.L."/>
            <person name="Kruys A."/>
            <person name="Hutchinson M.I."/>
            <person name="Powell A.J."/>
            <person name="Barry K."/>
            <person name="Miller A.N."/>
            <person name="Grigoriev I.V."/>
            <person name="Debuchy R."/>
            <person name="Gladieux P."/>
            <person name="Hiltunen Thoren M."/>
            <person name="Johannesson H."/>
        </authorList>
    </citation>
    <scope>NUCLEOTIDE SEQUENCE</scope>
    <source>
        <strain evidence="6">PSN309</strain>
    </source>
</reference>
<protein>
    <submittedName>
        <fullName evidence="6">Amino acid/polyamine transporter I</fullName>
    </submittedName>
</protein>
<dbReference type="GO" id="GO:0015179">
    <property type="term" value="F:L-amino acid transmembrane transporter activity"/>
    <property type="evidence" value="ECO:0007669"/>
    <property type="project" value="TreeGrafter"/>
</dbReference>
<keyword evidence="7" id="KW-1185">Reference proteome</keyword>
<sequence length="279" mass="30811">GLLAYVVFSFLFITFFNSATNGMQTGRSVLLRIDAHKVEQDNSVPEVNRDLVRFIVVFVLSVLSLLQYFSPNAGRMLNRAFIVVKIATLIALVIVGGNTAAKRGTFDERRTEWATRHEVRNSLSFAKALLAVLFSFEGWENATFVAGEIPRNRPHILQRGFIWAVMVVGILYLCVVSVVLDAITWEQLKSAGTNLSFAQMLTGNGTAARRGWAIMTAISSLGSLNAIIYTFSRVKQAIGQADILPWSKLWKKDHYLQRGQAVLPGQGKCIAAFGLGWGV</sequence>
<feature type="transmembrane region" description="Helical" evidence="5">
    <location>
        <begin position="81"/>
        <end position="101"/>
    </location>
</feature>
<dbReference type="GO" id="GO:0016020">
    <property type="term" value="C:membrane"/>
    <property type="evidence" value="ECO:0007669"/>
    <property type="project" value="UniProtKB-SubCell"/>
</dbReference>
<dbReference type="Gene3D" id="1.20.1740.10">
    <property type="entry name" value="Amino acid/polyamine transporter I"/>
    <property type="match status" value="1"/>
</dbReference>
<evidence type="ECO:0000256" key="4">
    <source>
        <dbReference type="ARBA" id="ARBA00023136"/>
    </source>
</evidence>